<evidence type="ECO:0008006" key="4">
    <source>
        <dbReference type="Google" id="ProtNLM"/>
    </source>
</evidence>
<keyword evidence="1" id="KW-0472">Membrane</keyword>
<name>A0A085ZTK9_9FLAO</name>
<evidence type="ECO:0000313" key="3">
    <source>
        <dbReference type="Proteomes" id="UP000028703"/>
    </source>
</evidence>
<feature type="transmembrane region" description="Helical" evidence="1">
    <location>
        <begin position="40"/>
        <end position="61"/>
    </location>
</feature>
<dbReference type="Proteomes" id="UP000028703">
    <property type="component" value="Unassembled WGS sequence"/>
</dbReference>
<dbReference type="eggNOG" id="COG0810">
    <property type="taxonomic scope" value="Bacteria"/>
</dbReference>
<dbReference type="STRING" id="421531.IX38_08690"/>
<evidence type="ECO:0000313" key="2">
    <source>
        <dbReference type="EMBL" id="KFF07773.1"/>
    </source>
</evidence>
<dbReference type="Gene3D" id="3.30.1150.10">
    <property type="match status" value="1"/>
</dbReference>
<sequence>MKHLNQNQEFRFNEVLFEHRNKEYGAYALRNESDRILTKALFIGVSLLAAISVTPFVISAFETTERVIINDPIYRPIDIIPNDPPKENPPVQIQKPEVQPAKVKTYDATLGEPKAHVTNEKVVEKIEGAVAGPKNNNDGVIAKTNYQPVTPNIGTGPAVPYIPPTPPAKVPDNHIASGDELASEAVFAGGIDSFRNKVINNFDGSGFEGNGDTMKTVITFIVEKDGTISGLKANGKEVEFNNEAIRTIKNVKGLWKPAKNKQGEAVRSYFKFPISMNFE</sequence>
<dbReference type="RefSeq" id="WP_034703762.1">
    <property type="nucleotide sequence ID" value="NZ_JPRO01000005.1"/>
</dbReference>
<reference evidence="2 3" key="1">
    <citation type="submission" date="2014-07" db="EMBL/GenBank/DDBJ databases">
        <title>Genome of Chryseobacterium luteum DSM 18605.</title>
        <authorList>
            <person name="Stropko S.J."/>
            <person name="Pipes S.E."/>
            <person name="Newman J.D."/>
        </authorList>
    </citation>
    <scope>NUCLEOTIDE SEQUENCE [LARGE SCALE GENOMIC DNA]</scope>
    <source>
        <strain evidence="2 3">DSM 18605</strain>
    </source>
</reference>
<dbReference type="AlphaFoldDB" id="A0A085ZTK9"/>
<keyword evidence="3" id="KW-1185">Reference proteome</keyword>
<comment type="caution">
    <text evidence="2">The sequence shown here is derived from an EMBL/GenBank/DDBJ whole genome shotgun (WGS) entry which is preliminary data.</text>
</comment>
<gene>
    <name evidence="2" type="ORF">IX38_08690</name>
</gene>
<dbReference type="EMBL" id="JPRO01000005">
    <property type="protein sequence ID" value="KFF07773.1"/>
    <property type="molecule type" value="Genomic_DNA"/>
</dbReference>
<evidence type="ECO:0000256" key="1">
    <source>
        <dbReference type="SAM" id="Phobius"/>
    </source>
</evidence>
<keyword evidence="1" id="KW-0812">Transmembrane</keyword>
<dbReference type="OrthoDB" id="1095452at2"/>
<organism evidence="2 3">
    <name type="scientific">Chryseobacterium luteum</name>
    <dbReference type="NCBI Taxonomy" id="421531"/>
    <lineage>
        <taxon>Bacteria</taxon>
        <taxon>Pseudomonadati</taxon>
        <taxon>Bacteroidota</taxon>
        <taxon>Flavobacteriia</taxon>
        <taxon>Flavobacteriales</taxon>
        <taxon>Weeksellaceae</taxon>
        <taxon>Chryseobacterium group</taxon>
        <taxon>Chryseobacterium</taxon>
    </lineage>
</organism>
<accession>A0A085ZTK9</accession>
<keyword evidence="1" id="KW-1133">Transmembrane helix</keyword>
<dbReference type="SUPFAM" id="SSF74653">
    <property type="entry name" value="TolA/TonB C-terminal domain"/>
    <property type="match status" value="1"/>
</dbReference>
<protein>
    <recommendedName>
        <fullName evidence="4">Energy transducer TonB</fullName>
    </recommendedName>
</protein>
<proteinExistence type="predicted"/>